<organism evidence="2 3">
    <name type="scientific">Blastococcus deserti</name>
    <dbReference type="NCBI Taxonomy" id="2259033"/>
    <lineage>
        <taxon>Bacteria</taxon>
        <taxon>Bacillati</taxon>
        <taxon>Actinomycetota</taxon>
        <taxon>Actinomycetes</taxon>
        <taxon>Geodermatophilales</taxon>
        <taxon>Geodermatophilaceae</taxon>
        <taxon>Blastococcus</taxon>
    </lineage>
</organism>
<accession>A0ABW4X8G8</accession>
<dbReference type="EMBL" id="JBHUHP010000003">
    <property type="protein sequence ID" value="MFD2090893.1"/>
    <property type="molecule type" value="Genomic_DNA"/>
</dbReference>
<protein>
    <submittedName>
        <fullName evidence="2">Uncharacterized protein</fullName>
    </submittedName>
</protein>
<dbReference type="RefSeq" id="WP_376872467.1">
    <property type="nucleotide sequence ID" value="NZ_JBHUHP010000003.1"/>
</dbReference>
<feature type="region of interest" description="Disordered" evidence="1">
    <location>
        <begin position="158"/>
        <end position="179"/>
    </location>
</feature>
<reference evidence="3" key="1">
    <citation type="journal article" date="2019" name="Int. J. Syst. Evol. Microbiol.">
        <title>The Global Catalogue of Microorganisms (GCM) 10K type strain sequencing project: providing services to taxonomists for standard genome sequencing and annotation.</title>
        <authorList>
            <consortium name="The Broad Institute Genomics Platform"/>
            <consortium name="The Broad Institute Genome Sequencing Center for Infectious Disease"/>
            <person name="Wu L."/>
            <person name="Ma J."/>
        </authorList>
    </citation>
    <scope>NUCLEOTIDE SEQUENCE [LARGE SCALE GENOMIC DNA]</scope>
    <source>
        <strain evidence="3">JCM 3338</strain>
    </source>
</reference>
<gene>
    <name evidence="2" type="ORF">ACFSHS_04830</name>
</gene>
<evidence type="ECO:0000256" key="1">
    <source>
        <dbReference type="SAM" id="MobiDB-lite"/>
    </source>
</evidence>
<comment type="caution">
    <text evidence="2">The sequence shown here is derived from an EMBL/GenBank/DDBJ whole genome shotgun (WGS) entry which is preliminary data.</text>
</comment>
<evidence type="ECO:0000313" key="2">
    <source>
        <dbReference type="EMBL" id="MFD2090893.1"/>
    </source>
</evidence>
<dbReference type="Proteomes" id="UP001597402">
    <property type="component" value="Unassembled WGS sequence"/>
</dbReference>
<sequence length="190" mass="19200">MVTVRVLEEVEVTVVVRVELDADEVDDVDVPVADVVDVVEVPLPSAGSTVPAEVVGSASSSAAVVSGVSVDSADGVVLGSGSGSDDVDDCVEEAVPLDVDSEPCVVAEDPPPVVDAVVTCDDDELPDSVCVVLAVVSSAWAATADATAMQAYAPAPRKQAAAARRSHDGRPLNGSRPSAITVVPVTTRTL</sequence>
<proteinExistence type="predicted"/>
<keyword evidence="3" id="KW-1185">Reference proteome</keyword>
<evidence type="ECO:0000313" key="3">
    <source>
        <dbReference type="Proteomes" id="UP001597402"/>
    </source>
</evidence>
<name>A0ABW4X8G8_9ACTN</name>